<reference evidence="3" key="1">
    <citation type="submission" date="2013-01" db="EMBL/GenBank/DDBJ databases">
        <title>Draft Genome Sequence of a Mulberry Tree, Morus notabilis C.K. Schneid.</title>
        <authorList>
            <person name="He N."/>
            <person name="Zhao S."/>
        </authorList>
    </citation>
    <scope>NUCLEOTIDE SEQUENCE</scope>
</reference>
<name>W9QSM4_9ROSA</name>
<proteinExistence type="predicted"/>
<dbReference type="Proteomes" id="UP000030645">
    <property type="component" value="Unassembled WGS sequence"/>
</dbReference>
<organism evidence="2 3">
    <name type="scientific">Morus notabilis</name>
    <dbReference type="NCBI Taxonomy" id="981085"/>
    <lineage>
        <taxon>Eukaryota</taxon>
        <taxon>Viridiplantae</taxon>
        <taxon>Streptophyta</taxon>
        <taxon>Embryophyta</taxon>
        <taxon>Tracheophyta</taxon>
        <taxon>Spermatophyta</taxon>
        <taxon>Magnoliopsida</taxon>
        <taxon>eudicotyledons</taxon>
        <taxon>Gunneridae</taxon>
        <taxon>Pentapetalae</taxon>
        <taxon>rosids</taxon>
        <taxon>fabids</taxon>
        <taxon>Rosales</taxon>
        <taxon>Moraceae</taxon>
        <taxon>Moreae</taxon>
        <taxon>Morus</taxon>
    </lineage>
</organism>
<keyword evidence="3" id="KW-1185">Reference proteome</keyword>
<protein>
    <submittedName>
        <fullName evidence="2">Uncharacterized protein</fullName>
    </submittedName>
</protein>
<feature type="compositionally biased region" description="Polar residues" evidence="1">
    <location>
        <begin position="1"/>
        <end position="17"/>
    </location>
</feature>
<evidence type="ECO:0000256" key="1">
    <source>
        <dbReference type="SAM" id="MobiDB-lite"/>
    </source>
</evidence>
<gene>
    <name evidence="2" type="ORF">L484_007914</name>
</gene>
<evidence type="ECO:0000313" key="3">
    <source>
        <dbReference type="Proteomes" id="UP000030645"/>
    </source>
</evidence>
<accession>W9QSM4</accession>
<dbReference type="AlphaFoldDB" id="W9QSM4"/>
<dbReference type="EMBL" id="KE344093">
    <property type="protein sequence ID" value="EXB53543.1"/>
    <property type="molecule type" value="Genomic_DNA"/>
</dbReference>
<feature type="region of interest" description="Disordered" evidence="1">
    <location>
        <begin position="1"/>
        <end position="84"/>
    </location>
</feature>
<feature type="compositionally biased region" description="Basic and acidic residues" evidence="1">
    <location>
        <begin position="66"/>
        <end position="76"/>
    </location>
</feature>
<sequence>MTLESLNANPSEATTIQLRPLASQKATTAPLRPTTRLEPPQTTLTHAAGTQSPSQLGPSTSVLSELRPRLANDGRPKMPNPHPP</sequence>
<feature type="compositionally biased region" description="Polar residues" evidence="1">
    <location>
        <begin position="40"/>
        <end position="63"/>
    </location>
</feature>
<evidence type="ECO:0000313" key="2">
    <source>
        <dbReference type="EMBL" id="EXB53543.1"/>
    </source>
</evidence>